<dbReference type="AlphaFoldDB" id="G7NYR9"/>
<dbReference type="FunFam" id="1.25.40.20:FF:000020">
    <property type="entry name" value="Arf-GAP with coiled-coil, ANK repeat and PH domain-containing protein 2"/>
    <property type="match status" value="1"/>
</dbReference>
<dbReference type="FunFam" id="1.20.1270.60:FF:000025">
    <property type="entry name" value="arf-GAP with coiled-coil, ANK repeat and PH domain-containing protein 2"/>
    <property type="match status" value="1"/>
</dbReference>
<dbReference type="InterPro" id="IPR001164">
    <property type="entry name" value="ArfGAP_dom"/>
</dbReference>
<dbReference type="Pfam" id="PF01412">
    <property type="entry name" value="ArfGap"/>
    <property type="match status" value="1"/>
</dbReference>
<dbReference type="SMART" id="SM00233">
    <property type="entry name" value="PH"/>
    <property type="match status" value="1"/>
</dbReference>
<dbReference type="GO" id="GO:0005886">
    <property type="term" value="C:plasma membrane"/>
    <property type="evidence" value="ECO:0007669"/>
    <property type="project" value="UniProtKB-SubCell"/>
</dbReference>
<dbReference type="SUPFAM" id="SSF103657">
    <property type="entry name" value="BAR/IMD domain-like"/>
    <property type="match status" value="1"/>
</dbReference>
<dbReference type="PROSITE" id="PS50297">
    <property type="entry name" value="ANK_REP_REGION"/>
    <property type="match status" value="2"/>
</dbReference>
<dbReference type="CDD" id="cd08851">
    <property type="entry name" value="ArfGap_ACAP2"/>
    <property type="match status" value="1"/>
</dbReference>
<dbReference type="GO" id="GO:0008270">
    <property type="term" value="F:zinc ion binding"/>
    <property type="evidence" value="ECO:0007669"/>
    <property type="project" value="UniProtKB-KW"/>
</dbReference>
<dbReference type="InterPro" id="IPR002110">
    <property type="entry name" value="Ankyrin_rpt"/>
</dbReference>
<feature type="repeat" description="ANK" evidence="13">
    <location>
        <begin position="655"/>
        <end position="687"/>
    </location>
</feature>
<dbReference type="InterPro" id="IPR011993">
    <property type="entry name" value="PH-like_dom_sf"/>
</dbReference>
<feature type="compositionally biased region" description="Low complexity" evidence="17">
    <location>
        <begin position="361"/>
        <end position="370"/>
    </location>
</feature>
<keyword evidence="8 14" id="KW-0863">Zinc-finger</keyword>
<feature type="region of interest" description="Disordered" evidence="17">
    <location>
        <begin position="522"/>
        <end position="579"/>
    </location>
</feature>
<comment type="domain">
    <text evidence="15">PH domain binds phospholipids including phosphatidic acid, phosphatidylinositol 3-phosphate, phosphatidylinositol 3,5-bisphosphate (PIP2) and phosphatidylinositol 3,4,5-trisphosphate (PIP3). May mediate protein binding to PIP2 or PIP3 containing membranes.</text>
</comment>
<dbReference type="PROSITE" id="PS50003">
    <property type="entry name" value="PH_DOMAIN"/>
    <property type="match status" value="1"/>
</dbReference>
<evidence type="ECO:0000256" key="11">
    <source>
        <dbReference type="ARBA" id="ARBA00023054"/>
    </source>
</evidence>
<dbReference type="InterPro" id="IPR038508">
    <property type="entry name" value="ArfGAP_dom_sf"/>
</dbReference>
<feature type="compositionally biased region" description="Polar residues" evidence="17">
    <location>
        <begin position="534"/>
        <end position="551"/>
    </location>
</feature>
<dbReference type="SUPFAM" id="SSF50729">
    <property type="entry name" value="PH domain-like"/>
    <property type="match status" value="1"/>
</dbReference>
<dbReference type="FunFam" id="2.30.29.30:FF:000026">
    <property type="entry name" value="Arf-GAP with coiled-coil, ANK repeat and PH domain-containing protein 2"/>
    <property type="match status" value="1"/>
</dbReference>
<dbReference type="Gene3D" id="1.10.220.150">
    <property type="entry name" value="Arf GTPase activating protein"/>
    <property type="match status" value="1"/>
</dbReference>
<dbReference type="eggNOG" id="KOG0521">
    <property type="taxonomic scope" value="Eukaryota"/>
</dbReference>
<comment type="subcellular location">
    <subcellularLocation>
        <location evidence="1">Cell membrane</location>
    </subcellularLocation>
    <subcellularLocation>
        <location evidence="2 15">Endosome membrane</location>
        <topology evidence="2 15">Peripheral membrane protein</topology>
    </subcellularLocation>
</comment>
<dbReference type="Gene3D" id="1.25.40.20">
    <property type="entry name" value="Ankyrin repeat-containing domain"/>
    <property type="match status" value="1"/>
</dbReference>
<dbReference type="CDD" id="cd07638">
    <property type="entry name" value="BAR_ACAP2"/>
    <property type="match status" value="1"/>
</dbReference>
<comment type="domain">
    <text evidence="15">The BAR domain mediates homodimerization, it can neither bind membrane nor impart curvature, but instead requires the neighboring PH domain to achieve these functions.</text>
</comment>
<dbReference type="EMBL" id="CM001277">
    <property type="protein sequence ID" value="EHH51788.1"/>
    <property type="molecule type" value="Genomic_DNA"/>
</dbReference>
<protein>
    <recommendedName>
        <fullName evidence="15">Arf-GAP with coiled-coil, ANK repeat and PH domain-containing protein</fullName>
        <shortName evidence="15">Cnt-b</shortName>
    </recommendedName>
    <alternativeName>
        <fullName evidence="15">Centaurin-beta</fullName>
    </alternativeName>
</protein>
<name>G7NYR9_MACFA</name>
<dbReference type="PROSITE" id="PS50088">
    <property type="entry name" value="ANK_REPEAT"/>
    <property type="match status" value="2"/>
</dbReference>
<dbReference type="PANTHER" id="PTHR23180:SF241">
    <property type="entry name" value="ARF-GAP WITH COILED-COIL, ANK REPEAT AND PH DOMAIN-CONTAINING PROTEIN 2"/>
    <property type="match status" value="1"/>
</dbReference>
<dbReference type="SUPFAM" id="SSF48403">
    <property type="entry name" value="Ankyrin repeat"/>
    <property type="match status" value="1"/>
</dbReference>
<dbReference type="Proteomes" id="UP000009130">
    <property type="component" value="Chromosome 2"/>
</dbReference>
<evidence type="ECO:0000256" key="17">
    <source>
        <dbReference type="SAM" id="MobiDB-lite"/>
    </source>
</evidence>
<dbReference type="InterPro" id="IPR004148">
    <property type="entry name" value="BAR_dom"/>
</dbReference>
<evidence type="ECO:0000256" key="5">
    <source>
        <dbReference type="ARBA" id="ARBA00022723"/>
    </source>
</evidence>
<keyword evidence="11 16" id="KW-0175">Coiled coil</keyword>
<comment type="function">
    <text evidence="15">GTPase-activating protein for the ADP ribosylation factor family.</text>
</comment>
<proteinExistence type="predicted"/>
<feature type="coiled-coil region" evidence="16">
    <location>
        <begin position="99"/>
        <end position="129"/>
    </location>
</feature>
<evidence type="ECO:0000256" key="1">
    <source>
        <dbReference type="ARBA" id="ARBA00004236"/>
    </source>
</evidence>
<dbReference type="SMART" id="SM00248">
    <property type="entry name" value="ANK"/>
    <property type="match status" value="3"/>
</dbReference>
<evidence type="ECO:0000256" key="12">
    <source>
        <dbReference type="ARBA" id="ARBA00023136"/>
    </source>
</evidence>
<feature type="repeat" description="ANK" evidence="13">
    <location>
        <begin position="622"/>
        <end position="654"/>
    </location>
</feature>
<keyword evidence="7 15" id="KW-0967">Endosome</keyword>
<evidence type="ECO:0000256" key="8">
    <source>
        <dbReference type="ARBA" id="ARBA00022771"/>
    </source>
</evidence>
<dbReference type="SMART" id="SM00105">
    <property type="entry name" value="ArfGap"/>
    <property type="match status" value="1"/>
</dbReference>
<accession>G7NYR9</accession>
<dbReference type="SUPFAM" id="SSF57863">
    <property type="entry name" value="ArfGap/RecO-like zinc finger"/>
    <property type="match status" value="1"/>
</dbReference>
<dbReference type="InterPro" id="IPR036770">
    <property type="entry name" value="Ankyrin_rpt-contain_sf"/>
</dbReference>
<feature type="domain" description="PH" evidence="18">
    <location>
        <begin position="248"/>
        <end position="343"/>
    </location>
</feature>
<evidence type="ECO:0000256" key="2">
    <source>
        <dbReference type="ARBA" id="ARBA00004481"/>
    </source>
</evidence>
<dbReference type="Gene3D" id="2.30.29.30">
    <property type="entry name" value="Pleckstrin-homology domain (PH domain)/Phosphotyrosine-binding domain (PTB)"/>
    <property type="match status" value="1"/>
</dbReference>
<reference evidence="20" key="1">
    <citation type="journal article" date="2011" name="Nat. Biotechnol.">
        <title>Genome sequencing and comparison of two nonhuman primate animal models, the cynomolgus and Chinese rhesus macaques.</title>
        <authorList>
            <person name="Yan G."/>
            <person name="Zhang G."/>
            <person name="Fang X."/>
            <person name="Zhang Y."/>
            <person name="Li C."/>
            <person name="Ling F."/>
            <person name="Cooper D.N."/>
            <person name="Li Q."/>
            <person name="Li Y."/>
            <person name="van Gool A.J."/>
            <person name="Du H."/>
            <person name="Chen J."/>
            <person name="Chen R."/>
            <person name="Zhang P."/>
            <person name="Huang Z."/>
            <person name="Thompson J.R."/>
            <person name="Meng Y."/>
            <person name="Bai Y."/>
            <person name="Wang J."/>
            <person name="Zhuo M."/>
            <person name="Wang T."/>
            <person name="Huang Y."/>
            <person name="Wei L."/>
            <person name="Li J."/>
            <person name="Wang Z."/>
            <person name="Hu H."/>
            <person name="Yang P."/>
            <person name="Le L."/>
            <person name="Stenson P.D."/>
            <person name="Li B."/>
            <person name="Liu X."/>
            <person name="Ball E.V."/>
            <person name="An N."/>
            <person name="Huang Q."/>
            <person name="Zhang Y."/>
            <person name="Fan W."/>
            <person name="Zhang X."/>
            <person name="Li Y."/>
            <person name="Wang W."/>
            <person name="Katze M.G."/>
            <person name="Su B."/>
            <person name="Nielsen R."/>
            <person name="Yang H."/>
            <person name="Wang J."/>
            <person name="Wang X."/>
            <person name="Wang J."/>
        </authorList>
    </citation>
    <scope>NUCLEOTIDE SEQUENCE [LARGE SCALE GENOMIC DNA]</scope>
    <source>
        <strain evidence="20">CE-4</strain>
    </source>
</reference>
<organism>
    <name type="scientific">Macaca fascicularis</name>
    <name type="common">Crab-eating macaque</name>
    <name type="synonym">Cynomolgus monkey</name>
    <dbReference type="NCBI Taxonomy" id="9541"/>
    <lineage>
        <taxon>Eukaryota</taxon>
        <taxon>Metazoa</taxon>
        <taxon>Chordata</taxon>
        <taxon>Craniata</taxon>
        <taxon>Vertebrata</taxon>
        <taxon>Euteleostomi</taxon>
        <taxon>Mammalia</taxon>
        <taxon>Eutheria</taxon>
        <taxon>Euarchontoglires</taxon>
        <taxon>Primates</taxon>
        <taxon>Haplorrhini</taxon>
        <taxon>Catarrhini</taxon>
        <taxon>Cercopithecidae</taxon>
        <taxon>Cercopithecinae</taxon>
        <taxon>Macaca</taxon>
    </lineage>
</organism>
<gene>
    <name evidence="20" type="ORF">EGM_11231</name>
</gene>
<dbReference type="InterPro" id="IPR027267">
    <property type="entry name" value="AH/BAR_dom_sf"/>
</dbReference>
<evidence type="ECO:0000256" key="15">
    <source>
        <dbReference type="RuleBase" id="RU369028"/>
    </source>
</evidence>
<evidence type="ECO:0000256" key="9">
    <source>
        <dbReference type="ARBA" id="ARBA00022833"/>
    </source>
</evidence>
<dbReference type="PRINTS" id="PR00405">
    <property type="entry name" value="REVINTRACTNG"/>
</dbReference>
<feature type="coiled-coil region" evidence="16">
    <location>
        <begin position="199"/>
        <end position="230"/>
    </location>
</feature>
<dbReference type="Pfam" id="PF12796">
    <property type="entry name" value="Ank_2"/>
    <property type="match status" value="1"/>
</dbReference>
<dbReference type="PANTHER" id="PTHR23180">
    <property type="entry name" value="CENTAURIN/ARF"/>
    <property type="match status" value="1"/>
</dbReference>
<evidence type="ECO:0000259" key="19">
    <source>
        <dbReference type="PROSITE" id="PS50115"/>
    </source>
</evidence>
<evidence type="ECO:0000313" key="20">
    <source>
        <dbReference type="EMBL" id="EHH51788.1"/>
    </source>
</evidence>
<dbReference type="PROSITE" id="PS50115">
    <property type="entry name" value="ARFGAP"/>
    <property type="match status" value="1"/>
</dbReference>
<dbReference type="GO" id="GO:0010008">
    <property type="term" value="C:endosome membrane"/>
    <property type="evidence" value="ECO:0007669"/>
    <property type="project" value="UniProtKB-SubCell"/>
</dbReference>
<dbReference type="InterPro" id="IPR045258">
    <property type="entry name" value="ACAP1/2/3-like"/>
</dbReference>
<feature type="non-terminal residue" evidence="20">
    <location>
        <position position="1"/>
    </location>
</feature>
<keyword evidence="3 15" id="KW-0343">GTPase activation</keyword>
<sequence>AALEEVEGDVAELELKLDKLVKLCIAMIDTGKAFCVANKQFMNGIRDLAQYSSNDAVVETSLTKFSDSLQEMINFHTILFDQTQRSIKAQLQNFVKEDLRKFKDAKKQFEKVSEEKENALVKNAQVQRNKQHEVEEATNILTATRKCFRHIALDYVLQINVLQSKRRSEILKSMLSFMYAHLAFFHQGYDLFSELGPYMKDLGAQLDRLVVDAAKEKREMEQKHSTIQQKDFSSDDSKLEYNVDAANGIVMEGYLFKRASNAFKTWNRRWFSIQNNQLVYQKKFKDNPTVVVEDLRLCTVKHCEDIERRFCFEVVSPTKSCMLQADSEKLRQAWIKAVQTSIATAYREKGDESEKLDKKSSPSTGSLDSGSESKEKLLKGESALQRVQCIPGNASCCDCGLADPRWASINLGITLCIECSGIHRSLGVHFSKVRSLTLDTWEPELLKLMCELGNDVINRVYEANVEKMGIKKPQPGQRQEKEAYIKAKYVERKFVDKYSISLSPPEQQKKFVSKSSEEKRLSISKFGPGDQVRASAQSSVKSNDSGIQQSSDDGRESLPSTVSANSLYEPEGERQDSSVFLDSKHLNPGLQLYRASYEKNLPKMAEALAHGADVNWANSEENKATPLIQAVLGGSLVTCEFLLQNGANVNQRDVQGRGPLHHATVLGHTGQVCLFLKRGANQHATDEEGKDPLSIAVEAANADIVTLLRLARMNEEMRESEGLYGQPGDETYQDIFRDFSQMASNNPEKLNRFQQDSQKF</sequence>
<keyword evidence="10 13" id="KW-0040">ANK repeat</keyword>
<feature type="domain" description="Arf-GAP" evidence="19">
    <location>
        <begin position="381"/>
        <end position="502"/>
    </location>
</feature>
<evidence type="ECO:0000256" key="6">
    <source>
        <dbReference type="ARBA" id="ARBA00022737"/>
    </source>
</evidence>
<keyword evidence="4" id="KW-1003">Cell membrane</keyword>
<evidence type="ECO:0000256" key="3">
    <source>
        <dbReference type="ARBA" id="ARBA00022468"/>
    </source>
</evidence>
<keyword evidence="6 15" id="KW-0677">Repeat</keyword>
<dbReference type="CDD" id="cd13250">
    <property type="entry name" value="PH_ACAP"/>
    <property type="match status" value="1"/>
</dbReference>
<evidence type="ECO:0000259" key="18">
    <source>
        <dbReference type="PROSITE" id="PS50003"/>
    </source>
</evidence>
<dbReference type="Pfam" id="PF16746">
    <property type="entry name" value="BAR_3"/>
    <property type="match status" value="1"/>
</dbReference>
<dbReference type="InterPro" id="IPR037278">
    <property type="entry name" value="ARFGAP/RecO"/>
</dbReference>
<evidence type="ECO:0000256" key="14">
    <source>
        <dbReference type="PROSITE-ProRule" id="PRU00288"/>
    </source>
</evidence>
<keyword evidence="5 15" id="KW-0479">Metal-binding</keyword>
<feature type="region of interest" description="Disordered" evidence="17">
    <location>
        <begin position="353"/>
        <end position="374"/>
    </location>
</feature>
<comment type="activity regulation">
    <text evidence="15">GAP activity stimulated by phosphatidylinositol 4,5-bisphosphate (PIP2) and phosphatidic acid.</text>
</comment>
<dbReference type="FunFam" id="1.10.220.150:FF:000007">
    <property type="entry name" value="Arf-GAP with coiled-coil, ANK repeat and PH domain-containing protein 2"/>
    <property type="match status" value="1"/>
</dbReference>
<dbReference type="Pfam" id="PF00169">
    <property type="entry name" value="PH"/>
    <property type="match status" value="1"/>
</dbReference>
<keyword evidence="9 15" id="KW-0862">Zinc</keyword>
<evidence type="ECO:0000256" key="7">
    <source>
        <dbReference type="ARBA" id="ARBA00022753"/>
    </source>
</evidence>
<evidence type="ECO:0000256" key="4">
    <source>
        <dbReference type="ARBA" id="ARBA00022475"/>
    </source>
</evidence>
<evidence type="ECO:0000256" key="13">
    <source>
        <dbReference type="PROSITE-ProRule" id="PRU00023"/>
    </source>
</evidence>
<keyword evidence="12" id="KW-0472">Membrane</keyword>
<dbReference type="InterPro" id="IPR001849">
    <property type="entry name" value="PH_domain"/>
</dbReference>
<evidence type="ECO:0000256" key="16">
    <source>
        <dbReference type="SAM" id="Coils"/>
    </source>
</evidence>
<dbReference type="Gene3D" id="1.20.1270.60">
    <property type="entry name" value="Arfaptin homology (AH) domain/BAR domain"/>
    <property type="match status" value="1"/>
</dbReference>
<evidence type="ECO:0000256" key="10">
    <source>
        <dbReference type="ARBA" id="ARBA00023043"/>
    </source>
</evidence>
<dbReference type="GO" id="GO:0005096">
    <property type="term" value="F:GTPase activator activity"/>
    <property type="evidence" value="ECO:0007669"/>
    <property type="project" value="UniProtKB-KW"/>
</dbReference>